<dbReference type="SUPFAM" id="SSF52540">
    <property type="entry name" value="P-loop containing nucleoside triphosphate hydrolases"/>
    <property type="match status" value="1"/>
</dbReference>
<keyword evidence="2" id="KW-1185">Reference proteome</keyword>
<name>A0ABX6EBZ4_9HYPH</name>
<evidence type="ECO:0000313" key="2">
    <source>
        <dbReference type="Proteomes" id="UP000424673"/>
    </source>
</evidence>
<gene>
    <name evidence="1" type="ORF">F7D13_00085</name>
</gene>
<reference evidence="2" key="1">
    <citation type="submission" date="2019-09" db="EMBL/GenBank/DDBJ databases">
        <title>Isolation and complete genome sequencing of Methylocystis species.</title>
        <authorList>
            <person name="Rumah B.L."/>
            <person name="Stead C.E."/>
            <person name="Stevens B.C."/>
            <person name="Minton N.P."/>
            <person name="Grosse-Honebrink A."/>
            <person name="Zhang Y."/>
        </authorList>
    </citation>
    <scope>NUCLEOTIDE SEQUENCE [LARGE SCALE GENOMIC DNA]</scope>
    <source>
        <strain evidence="2">BRCS1</strain>
    </source>
</reference>
<dbReference type="InterPro" id="IPR027417">
    <property type="entry name" value="P-loop_NTPase"/>
</dbReference>
<protein>
    <recommendedName>
        <fullName evidence="3">Sulfotransferase family protein</fullName>
    </recommendedName>
</protein>
<evidence type="ECO:0008006" key="3">
    <source>
        <dbReference type="Google" id="ProtNLM"/>
    </source>
</evidence>
<dbReference type="Proteomes" id="UP000424673">
    <property type="component" value="Chromosome"/>
</dbReference>
<reference evidence="1 2" key="2">
    <citation type="journal article" date="2021" name="AMB Express">
        <title>Isolation and characterisation of Methylocystis spp. for poly-3-hydroxybutyrate production using waste methane feedstocks.</title>
        <authorList>
            <person name="Rumah B.L."/>
            <person name="Stead C.E."/>
            <person name="Claxton Stevens B.H."/>
            <person name="Minton N.P."/>
            <person name="Grosse-Honebrink A."/>
            <person name="Zhang Y."/>
        </authorList>
    </citation>
    <scope>NUCLEOTIDE SEQUENCE [LARGE SCALE GENOMIC DNA]</scope>
    <source>
        <strain evidence="1 2">BRCS1</strain>
    </source>
</reference>
<evidence type="ECO:0000313" key="1">
    <source>
        <dbReference type="EMBL" id="QGM92552.1"/>
    </source>
</evidence>
<dbReference type="EMBL" id="CP044328">
    <property type="protein sequence ID" value="QGM92552.1"/>
    <property type="molecule type" value="Genomic_DNA"/>
</dbReference>
<dbReference type="Gene3D" id="3.40.50.300">
    <property type="entry name" value="P-loop containing nucleotide triphosphate hydrolases"/>
    <property type="match status" value="1"/>
</dbReference>
<proteinExistence type="predicted"/>
<organism evidence="1 2">
    <name type="scientific">Methylocystis rosea</name>
    <dbReference type="NCBI Taxonomy" id="173366"/>
    <lineage>
        <taxon>Bacteria</taxon>
        <taxon>Pseudomonadati</taxon>
        <taxon>Pseudomonadota</taxon>
        <taxon>Alphaproteobacteria</taxon>
        <taxon>Hyphomicrobiales</taxon>
        <taxon>Methylocystaceae</taxon>
        <taxon>Methylocystis</taxon>
    </lineage>
</organism>
<sequence length="500" mass="54508">MLGFLAPRRQLFQPHRIADGMDRGQHKLRNLGMAMDFLVGGLPRGGTTITADLFNFHPNTFCLAQESQILPLCAGLGDIAPVAPQHLPTVRDFVRRQIDVVLRVSAGHNVAGEEHAAAQAEKMGVKIARRQRLVFDEARVNRLTDSIVALFAQGLYGEELLTQCMGELRNEIKQSVSAEFIGEKSPSNVLSIARFGLLGAKAAVIMKREPYAFMRSMRQVDTGNEGLNAAFRKPLWEMIGLYRVYAGAIASLTPAETLIVGDYYSDLIDAPATFAEKMFNAVGLSVDPEAIAAAAATVRRQTMSPSWESFTLAEQALIWRLTADARGRLGYDAAYFNEKGLSVEPDFSGYDIDSNRVHVLSGLLPTGQADNLWLDEEGWLAVETKPECKAMTLRFWANFPHSVLPPGELATIEAFGFDETGEKLLGSCTLGGAKHTATIPVTLDDFAPLLENKSGAVRMLILRPSHSFRPVNLPASDGIGVGFVRVSAMMLPPTFEGSAQ</sequence>
<dbReference type="Pfam" id="PF13469">
    <property type="entry name" value="Sulfotransfer_3"/>
    <property type="match status" value="1"/>
</dbReference>
<accession>A0ABX6EBZ4</accession>